<dbReference type="GO" id="GO:0003677">
    <property type="term" value="F:DNA binding"/>
    <property type="evidence" value="ECO:0007669"/>
    <property type="project" value="InterPro"/>
</dbReference>
<accession>A0A9P4XI61</accession>
<gene>
    <name evidence="4" type="ORF">CFAM422_005031</name>
</gene>
<dbReference type="GO" id="GO:0006351">
    <property type="term" value="P:DNA-templated transcription"/>
    <property type="evidence" value="ECO:0007669"/>
    <property type="project" value="InterPro"/>
</dbReference>
<proteinExistence type="predicted"/>
<dbReference type="PANTHER" id="PTHR46910">
    <property type="entry name" value="TRANSCRIPTION FACTOR PDR1"/>
    <property type="match status" value="1"/>
</dbReference>
<dbReference type="SMART" id="SM00906">
    <property type="entry name" value="Fungal_trans"/>
    <property type="match status" value="1"/>
</dbReference>
<dbReference type="EMBL" id="QLNT01000007">
    <property type="protein sequence ID" value="KAF3072935.1"/>
    <property type="molecule type" value="Genomic_DNA"/>
</dbReference>
<comment type="caution">
    <text evidence="4">The sequence shown here is derived from an EMBL/GenBank/DDBJ whole genome shotgun (WGS) entry which is preliminary data.</text>
</comment>
<sequence>MATCESQVVTTTSAAYRKILAQKKESILSQAWKPAGVRRRGHENSPQFLGDLLHVTEDPHAPAVTTRKFAAHTRPLCQEQKKQARGLSYQPSSELSVFSSTDIRNRSNTASNVFPLSSERKFDEISEGIDEIKKLLQERSSDLREHQSHHRADSDSPLIQDTIETGRKSPCPFTGGSSFTAHSLEAKRFVDSIAAQTTLDSDLERDDLLACLRDLLRHKNDEIVVHQISFSDGMHPTSTCSKVKNLPPLDAAVFVLKWAKENHSNYIVTWLSHILPLERLVEICQKVYFSVHGYTEVEFILTNGTLYWLYAEYAILSKQSKFHEYSRQCCENFQDAFSRLPFLLPASMEVIAALAMGSLHAIELCKDVLAWTFSSSASHLCQTLGFHQNSFLETDGKDIKKAKQRLFFTIYRIDKSLSLRLGRSSNIQEYNVSLACESMDMRWNKSANIQGRVYDELYSSFGLSRSYSDRLHSVKSLSGELQMLIDGFDHTISSHCADALLKAHLAAEQVELLSVLTLIHRAVLTPESCISPDCFEAASKAMDAHQYAIAALQACTNEPTPAARYINRIILNMPFVPFIVLFRQCIEASNHADLARLGDFVTSLQPLEFSSKSARRRQTMFQLLHKLAQLYVESGSSPKVWNQGFTDDEFNDYLNILGFTTSVSSTDQEFMPTITNEFTSEMIP</sequence>
<evidence type="ECO:0000256" key="2">
    <source>
        <dbReference type="SAM" id="MobiDB-lite"/>
    </source>
</evidence>
<keyword evidence="1" id="KW-0539">Nucleus</keyword>
<keyword evidence="5" id="KW-1185">Reference proteome</keyword>
<dbReference type="PANTHER" id="PTHR46910:SF5">
    <property type="entry name" value="ZN(II)2CYS6 TRANSCRIPTION FACTOR (EUROFUNG)"/>
    <property type="match status" value="1"/>
</dbReference>
<evidence type="ECO:0000256" key="1">
    <source>
        <dbReference type="ARBA" id="ARBA00023242"/>
    </source>
</evidence>
<dbReference type="Pfam" id="PF04082">
    <property type="entry name" value="Fungal_trans"/>
    <property type="match status" value="1"/>
</dbReference>
<feature type="region of interest" description="Disordered" evidence="2">
    <location>
        <begin position="140"/>
        <end position="161"/>
    </location>
</feature>
<dbReference type="InterPro" id="IPR050987">
    <property type="entry name" value="AtrR-like"/>
</dbReference>
<feature type="domain" description="Xylanolytic transcriptional activator regulatory" evidence="3">
    <location>
        <begin position="370"/>
        <end position="441"/>
    </location>
</feature>
<reference evidence="4 5" key="1">
    <citation type="submission" date="2018-06" db="EMBL/GenBank/DDBJ databases">
        <title>Genome analysis of cellulolytic fungus Trichoderma lentiforme CFAM-422.</title>
        <authorList>
            <person name="Steindorff A.S."/>
            <person name="Formighieri E.F."/>
            <person name="Midorikawa G.E.O."/>
            <person name="Tamietti M.S."/>
            <person name="Ramos E.Z."/>
            <person name="Silva A.S."/>
            <person name="Bon E.P.S."/>
            <person name="Mendes T.D."/>
            <person name="Damaso M.C.T."/>
            <person name="Favaro L.C.L."/>
        </authorList>
    </citation>
    <scope>NUCLEOTIDE SEQUENCE [LARGE SCALE GENOMIC DNA]</scope>
    <source>
        <strain evidence="4 5">CFAM-422</strain>
    </source>
</reference>
<evidence type="ECO:0000313" key="4">
    <source>
        <dbReference type="EMBL" id="KAF3072935.1"/>
    </source>
</evidence>
<dbReference type="AlphaFoldDB" id="A0A9P4XI61"/>
<evidence type="ECO:0000313" key="5">
    <source>
        <dbReference type="Proteomes" id="UP000801864"/>
    </source>
</evidence>
<protein>
    <recommendedName>
        <fullName evidence="3">Xylanolytic transcriptional activator regulatory domain-containing protein</fullName>
    </recommendedName>
</protein>
<dbReference type="InterPro" id="IPR007219">
    <property type="entry name" value="XnlR_reg_dom"/>
</dbReference>
<dbReference type="CDD" id="cd12148">
    <property type="entry name" value="fungal_TF_MHR"/>
    <property type="match status" value="1"/>
</dbReference>
<dbReference type="Proteomes" id="UP000801864">
    <property type="component" value="Unassembled WGS sequence"/>
</dbReference>
<organism evidence="4 5">
    <name type="scientific">Trichoderma lentiforme</name>
    <dbReference type="NCBI Taxonomy" id="1567552"/>
    <lineage>
        <taxon>Eukaryota</taxon>
        <taxon>Fungi</taxon>
        <taxon>Dikarya</taxon>
        <taxon>Ascomycota</taxon>
        <taxon>Pezizomycotina</taxon>
        <taxon>Sordariomycetes</taxon>
        <taxon>Hypocreomycetidae</taxon>
        <taxon>Hypocreales</taxon>
        <taxon>Hypocreaceae</taxon>
        <taxon>Trichoderma</taxon>
    </lineage>
</organism>
<name>A0A9P4XI61_9HYPO</name>
<evidence type="ECO:0000259" key="3">
    <source>
        <dbReference type="SMART" id="SM00906"/>
    </source>
</evidence>
<feature type="compositionally biased region" description="Basic and acidic residues" evidence="2">
    <location>
        <begin position="140"/>
        <end position="154"/>
    </location>
</feature>
<dbReference type="GO" id="GO:0003700">
    <property type="term" value="F:DNA-binding transcription factor activity"/>
    <property type="evidence" value="ECO:0007669"/>
    <property type="project" value="InterPro"/>
</dbReference>
<dbReference type="GO" id="GO:0008270">
    <property type="term" value="F:zinc ion binding"/>
    <property type="evidence" value="ECO:0007669"/>
    <property type="project" value="InterPro"/>
</dbReference>